<evidence type="ECO:0000259" key="6">
    <source>
        <dbReference type="Pfam" id="PF24595"/>
    </source>
</evidence>
<feature type="domain" description="Secretion system C-terminal sorting" evidence="5">
    <location>
        <begin position="681"/>
        <end position="749"/>
    </location>
</feature>
<feature type="chain" id="PRO_5046520874" evidence="4">
    <location>
        <begin position="20"/>
        <end position="751"/>
    </location>
</feature>
<organism evidence="7 8">
    <name type="scientific">Flavobacterium rhizosphaerae</name>
    <dbReference type="NCBI Taxonomy" id="3163298"/>
    <lineage>
        <taxon>Bacteria</taxon>
        <taxon>Pseudomonadati</taxon>
        <taxon>Bacteroidota</taxon>
        <taxon>Flavobacteriia</taxon>
        <taxon>Flavobacteriales</taxon>
        <taxon>Flavobacteriaceae</taxon>
        <taxon>Flavobacterium</taxon>
    </lineage>
</organism>
<dbReference type="PANTHER" id="PTHR46652">
    <property type="entry name" value="LEUCINE-RICH REPEAT AND IQ DOMAIN-CONTAINING PROTEIN 1-RELATED"/>
    <property type="match status" value="1"/>
</dbReference>
<dbReference type="InterPro" id="IPR032675">
    <property type="entry name" value="LRR_dom_sf"/>
</dbReference>
<keyword evidence="2 4" id="KW-0732">Signal</keyword>
<keyword evidence="3" id="KW-0677">Repeat</keyword>
<dbReference type="RefSeq" id="WP_408086062.1">
    <property type="nucleotide sequence ID" value="NZ_JBELPZ010000022.1"/>
</dbReference>
<comment type="caution">
    <text evidence="7">The sequence shown here is derived from an EMBL/GenBank/DDBJ whole genome shotgun (WGS) entry which is preliminary data.</text>
</comment>
<keyword evidence="1" id="KW-0433">Leucine-rich repeat</keyword>
<evidence type="ECO:0000256" key="3">
    <source>
        <dbReference type="ARBA" id="ARBA00022737"/>
    </source>
</evidence>
<sequence>MKKKFLLLSIFLITICSNAQIINIPDANFKAKLLQGGGYPLYYAVTKDVNGQSILVDSNNDGEIQEAEALQVYEMNIIDSNVASLEGIQYFTNLTTLRCSENQLITLNVSMLSNLMYFDCSVNQLTTINIPGNLTTYNFSGNLITSIDYASLTNVQHFYCDSNLLTSLNAQSFPNINTLSCSNNPLTELDLSGLSNLQYAIIANVELTSLNLTGLLSLEYIEISDSLLEHIDFSNCPALFYFHVYDNPNLVSVNIKNGDTMLAPQECYVVNNPLLESICIDEGEEVILAENDDFDNITLTTDCESTIIPYNTITGHISFDLNADGCDENDGAAYFAKVELTDGTVTRYQYVNYQGDYSFLTEDGSFTVTPVFEQPLFTYSPTDAQVNFTAIDGSVATEDFCLMADGDHPDVEIIITPMSTATPGFDAIYRIICRNKGNQPLSGTFTFTFDDSLLTFDQATVTPDAVNAGELTWNYSLMPFGYEIVMVSLPVNTPNDTPPVNIDDVLSFTATINPVTGDDTPDDNVFTFEHVVVGSYDPNNIICLQGDTEPVERIGEYLHYTINFENIGTAAAQFVTVTDEIDATKYDVSTLQVLNSSDAVSATLEGNIITFRFDDINLAPEAHGNVTFKIKSLSSLQAGDAVMNQASIVFDYNEAIVTNEAVTTYETTADIKDVVTANVSLYPNPTKNVVTVEASQTISSVRIFDVQGRQLSIEKGGATSAQINMQPYPNGVYLVKVTTDKGTSSHKIIKQ</sequence>
<accession>A0ABW8Z2H6</accession>
<protein>
    <submittedName>
        <fullName evidence="7">T9SS type A sorting domain-containing protein</fullName>
    </submittedName>
</protein>
<reference evidence="7 8" key="1">
    <citation type="submission" date="2024-06" db="EMBL/GenBank/DDBJ databases">
        <authorList>
            <person name="Kaempfer P."/>
            <person name="Viver T."/>
        </authorList>
    </citation>
    <scope>NUCLEOTIDE SEQUENCE [LARGE SCALE GENOMIC DNA]</scope>
    <source>
        <strain evidence="7 8">ST-119</strain>
    </source>
</reference>
<gene>
    <name evidence="7" type="ORF">ABS766_15275</name>
</gene>
<dbReference type="NCBIfam" id="TIGR04183">
    <property type="entry name" value="Por_Secre_tail"/>
    <property type="match status" value="1"/>
</dbReference>
<evidence type="ECO:0000256" key="2">
    <source>
        <dbReference type="ARBA" id="ARBA00022729"/>
    </source>
</evidence>
<dbReference type="InterPro" id="IPR050836">
    <property type="entry name" value="SDS22/Internalin_LRR"/>
</dbReference>
<dbReference type="InterPro" id="IPR047589">
    <property type="entry name" value="DUF11_rpt"/>
</dbReference>
<feature type="domain" description="DUF7619" evidence="6">
    <location>
        <begin position="537"/>
        <end position="664"/>
    </location>
</feature>
<evidence type="ECO:0000313" key="7">
    <source>
        <dbReference type="EMBL" id="MFL9845780.1"/>
    </source>
</evidence>
<evidence type="ECO:0000256" key="1">
    <source>
        <dbReference type="ARBA" id="ARBA00022614"/>
    </source>
</evidence>
<name>A0ABW8Z2H6_9FLAO</name>
<dbReference type="Proteomes" id="UP001629156">
    <property type="component" value="Unassembled WGS sequence"/>
</dbReference>
<evidence type="ECO:0000256" key="4">
    <source>
        <dbReference type="SAM" id="SignalP"/>
    </source>
</evidence>
<evidence type="ECO:0000259" key="5">
    <source>
        <dbReference type="Pfam" id="PF18962"/>
    </source>
</evidence>
<dbReference type="EMBL" id="JBELPZ010000022">
    <property type="protein sequence ID" value="MFL9845780.1"/>
    <property type="molecule type" value="Genomic_DNA"/>
</dbReference>
<feature type="signal peptide" evidence="4">
    <location>
        <begin position="1"/>
        <end position="19"/>
    </location>
</feature>
<dbReference type="InterPro" id="IPR026444">
    <property type="entry name" value="Secre_tail"/>
</dbReference>
<proteinExistence type="predicted"/>
<dbReference type="Pfam" id="PF18962">
    <property type="entry name" value="Por_Secre_tail"/>
    <property type="match status" value="1"/>
</dbReference>
<dbReference type="SUPFAM" id="SSF52058">
    <property type="entry name" value="L domain-like"/>
    <property type="match status" value="1"/>
</dbReference>
<dbReference type="NCBIfam" id="TIGR01451">
    <property type="entry name" value="B_ant_repeat"/>
    <property type="match status" value="1"/>
</dbReference>
<dbReference type="PANTHER" id="PTHR46652:SF3">
    <property type="entry name" value="LEUCINE-RICH REPEAT-CONTAINING PROTEIN 9"/>
    <property type="match status" value="1"/>
</dbReference>
<evidence type="ECO:0000313" key="8">
    <source>
        <dbReference type="Proteomes" id="UP001629156"/>
    </source>
</evidence>
<dbReference type="InterPro" id="IPR055353">
    <property type="entry name" value="DUF7619"/>
</dbReference>
<dbReference type="Gene3D" id="3.80.10.10">
    <property type="entry name" value="Ribonuclease Inhibitor"/>
    <property type="match status" value="1"/>
</dbReference>
<dbReference type="Pfam" id="PF24595">
    <property type="entry name" value="DUF7619"/>
    <property type="match status" value="1"/>
</dbReference>
<keyword evidence="8" id="KW-1185">Reference proteome</keyword>